<dbReference type="GeneID" id="108071262"/>
<dbReference type="SMART" id="SM00587">
    <property type="entry name" value="CHK"/>
    <property type="match status" value="1"/>
</dbReference>
<feature type="transmembrane region" description="Helical" evidence="1">
    <location>
        <begin position="353"/>
        <end position="372"/>
    </location>
</feature>
<name>A0A6P4I019_DROKI</name>
<accession>A0A6P4I019</accession>
<proteinExistence type="predicted"/>
<evidence type="ECO:0000256" key="1">
    <source>
        <dbReference type="SAM" id="Phobius"/>
    </source>
</evidence>
<keyword evidence="1" id="KW-1133">Transmembrane helix</keyword>
<dbReference type="AlphaFoldDB" id="A0A6P4I019"/>
<feature type="domain" description="CHK kinase-like" evidence="2">
    <location>
        <begin position="142"/>
        <end position="333"/>
    </location>
</feature>
<sequence length="421" mass="49394">MPDNSNKFCATNDVSIPSWINEAYFKRLLKREFRDFRRILNLSIIPATPPGETYTSLLMRIVIDIEMKDGFSQQKSYIVKTMLDDVRGNGGFVNTLNIFPKEKMMYETIIPQLEQLYEEAGLTVKFAPKCHWAEELNGRICLVQEDLRTKKYGNISRLKGFDMAQMQRVLEKLAEFHAASAVWHQRNGPFPEDFQRIYLPANYNKSKSYQARVQSYKAAMASWGLTDHEQYVNRIPTADQFVQSYARCFNNNPQEFKVLNHGDFWSSNIMLSYTQSGEINQLRFVDFQMCKWGSPAQDLWELIICSAKHSIRIQQFDCFIRIYHSHLVRCLKILNYGERMPMLRELHMKMIKYGFWGYFTTFTHLVFILLPVDTEASLVKLTQPGEEGDCFRSKVYTNPLYVRSVLSIFPFLYRRGILDFK</sequence>
<protein>
    <submittedName>
        <fullName evidence="4">Uncharacterized protein isoform X1</fullName>
    </submittedName>
</protein>
<dbReference type="SUPFAM" id="SSF56112">
    <property type="entry name" value="Protein kinase-like (PK-like)"/>
    <property type="match status" value="1"/>
</dbReference>
<evidence type="ECO:0000313" key="4">
    <source>
        <dbReference type="RefSeq" id="XP_017017439.1"/>
    </source>
</evidence>
<reference evidence="4" key="1">
    <citation type="submission" date="2025-08" db="UniProtKB">
        <authorList>
            <consortium name="RefSeq"/>
        </authorList>
    </citation>
    <scope>IDENTIFICATION</scope>
    <source>
        <strain evidence="4">14028-0561.14</strain>
        <tissue evidence="4">Whole fly</tissue>
    </source>
</reference>
<keyword evidence="1" id="KW-0472">Membrane</keyword>
<dbReference type="InterPro" id="IPR015897">
    <property type="entry name" value="CHK_kinase-like"/>
</dbReference>
<gene>
    <name evidence="4" type="primary">LOC108071262</name>
</gene>
<dbReference type="RefSeq" id="XP_017017439.1">
    <property type="nucleotide sequence ID" value="XM_017161950.3"/>
</dbReference>
<dbReference type="OrthoDB" id="191037at2759"/>
<dbReference type="Gene3D" id="3.90.1200.10">
    <property type="match status" value="1"/>
</dbReference>
<dbReference type="InterPro" id="IPR004119">
    <property type="entry name" value="EcKL"/>
</dbReference>
<dbReference type="InterPro" id="IPR011009">
    <property type="entry name" value="Kinase-like_dom_sf"/>
</dbReference>
<organism evidence="3 4">
    <name type="scientific">Drosophila kikkawai</name>
    <name type="common">Fruit fly</name>
    <dbReference type="NCBI Taxonomy" id="30033"/>
    <lineage>
        <taxon>Eukaryota</taxon>
        <taxon>Metazoa</taxon>
        <taxon>Ecdysozoa</taxon>
        <taxon>Arthropoda</taxon>
        <taxon>Hexapoda</taxon>
        <taxon>Insecta</taxon>
        <taxon>Pterygota</taxon>
        <taxon>Neoptera</taxon>
        <taxon>Endopterygota</taxon>
        <taxon>Diptera</taxon>
        <taxon>Brachycera</taxon>
        <taxon>Muscomorpha</taxon>
        <taxon>Ephydroidea</taxon>
        <taxon>Drosophilidae</taxon>
        <taxon>Drosophila</taxon>
        <taxon>Sophophora</taxon>
    </lineage>
</organism>
<dbReference type="Proteomes" id="UP001652661">
    <property type="component" value="Chromosome 3R"/>
</dbReference>
<dbReference type="Pfam" id="PF02958">
    <property type="entry name" value="EcKL"/>
    <property type="match status" value="1"/>
</dbReference>
<keyword evidence="1" id="KW-0812">Transmembrane</keyword>
<evidence type="ECO:0000259" key="2">
    <source>
        <dbReference type="SMART" id="SM00587"/>
    </source>
</evidence>
<dbReference type="PANTHER" id="PTHR11012">
    <property type="entry name" value="PROTEIN KINASE-LIKE DOMAIN-CONTAINING"/>
    <property type="match status" value="1"/>
</dbReference>
<keyword evidence="3" id="KW-1185">Reference proteome</keyword>
<evidence type="ECO:0000313" key="3">
    <source>
        <dbReference type="Proteomes" id="UP001652661"/>
    </source>
</evidence>
<dbReference type="PANTHER" id="PTHR11012:SF6">
    <property type="entry name" value="CHK DOMAIN OV1-RELATED"/>
    <property type="match status" value="1"/>
</dbReference>